<proteinExistence type="predicted"/>
<sequence length="69" mass="8134">HKLIYLDCGYAQFKLSKASDIFLPWKEVRVLWKKERVYHGKKICEMFKLQEAKVIKETQVGAVNAPMFC</sequence>
<dbReference type="AlphaFoldDB" id="A0A2M6ITJ8"/>
<feature type="non-terminal residue" evidence="1">
    <location>
        <position position="1"/>
    </location>
</feature>
<accession>A0A2M6ITJ8</accession>
<dbReference type="EMBL" id="PCVM01000080">
    <property type="protein sequence ID" value="PIQ73258.1"/>
    <property type="molecule type" value="Genomic_DNA"/>
</dbReference>
<dbReference type="Proteomes" id="UP000231056">
    <property type="component" value="Unassembled WGS sequence"/>
</dbReference>
<evidence type="ECO:0000313" key="2">
    <source>
        <dbReference type="Proteomes" id="UP000231056"/>
    </source>
</evidence>
<reference evidence="1 2" key="1">
    <citation type="submission" date="2017-09" db="EMBL/GenBank/DDBJ databases">
        <title>Depth-based differentiation of microbial function through sediment-hosted aquifers and enrichment of novel symbionts in the deep terrestrial subsurface.</title>
        <authorList>
            <person name="Probst A.J."/>
            <person name="Ladd B."/>
            <person name="Jarett J.K."/>
            <person name="Geller-Mcgrath D.E."/>
            <person name="Sieber C.M."/>
            <person name="Emerson J.B."/>
            <person name="Anantharaman K."/>
            <person name="Thomas B.C."/>
            <person name="Malmstrom R."/>
            <person name="Stieglmeier M."/>
            <person name="Klingl A."/>
            <person name="Woyke T."/>
            <person name="Ryan C.M."/>
            <person name="Banfield J.F."/>
        </authorList>
    </citation>
    <scope>NUCLEOTIDE SEQUENCE [LARGE SCALE GENOMIC DNA]</scope>
    <source>
        <strain evidence="1">CG11_big_fil_rev_8_21_14_0_20_36_8</strain>
    </source>
</reference>
<organism evidence="1 2">
    <name type="scientific">Candidatus Roizmanbacteria bacterium CG11_big_fil_rev_8_21_14_0_20_36_8</name>
    <dbReference type="NCBI Taxonomy" id="1974856"/>
    <lineage>
        <taxon>Bacteria</taxon>
        <taxon>Candidatus Roizmaniibacteriota</taxon>
    </lineage>
</organism>
<name>A0A2M6ITJ8_9BACT</name>
<evidence type="ECO:0000313" key="1">
    <source>
        <dbReference type="EMBL" id="PIQ73258.1"/>
    </source>
</evidence>
<protein>
    <submittedName>
        <fullName evidence="1">Uncharacterized protein</fullName>
    </submittedName>
</protein>
<gene>
    <name evidence="1" type="ORF">COV58_03440</name>
</gene>
<comment type="caution">
    <text evidence="1">The sequence shown here is derived from an EMBL/GenBank/DDBJ whole genome shotgun (WGS) entry which is preliminary data.</text>
</comment>